<accession>A0A1B1AMR2</accession>
<dbReference type="PANTHER" id="PTHR45586">
    <property type="entry name" value="TPR REPEAT-CONTAINING PROTEIN PA4667"/>
    <property type="match status" value="1"/>
</dbReference>
<keyword evidence="4" id="KW-1185">Reference proteome</keyword>
<dbReference type="InterPro" id="IPR012668">
    <property type="entry name" value="CHP02466"/>
</dbReference>
<gene>
    <name evidence="3" type="ORF">ATE48_19045</name>
</gene>
<reference evidence="3 4" key="1">
    <citation type="submission" date="2015-11" db="EMBL/GenBank/DDBJ databases">
        <title>Whole-Genome Sequence of Candidatus Oderbacter manganicum from the National Park Lower Oder Valley, Germany.</title>
        <authorList>
            <person name="Braun B."/>
            <person name="Liere K."/>
            <person name="Szewzyk U."/>
        </authorList>
    </citation>
    <scope>NUCLEOTIDE SEQUENCE [LARGE SCALE GENOMIC DNA]</scope>
    <source>
        <strain evidence="3 4">OTSz_A_272</strain>
    </source>
</reference>
<dbReference type="InterPro" id="IPR011990">
    <property type="entry name" value="TPR-like_helical_dom_sf"/>
</dbReference>
<proteinExistence type="predicted"/>
<protein>
    <submittedName>
        <fullName evidence="3">Uncharacterized protein</fullName>
    </submittedName>
</protein>
<dbReference type="InterPro" id="IPR019734">
    <property type="entry name" value="TPR_rpt"/>
</dbReference>
<dbReference type="KEGG" id="cbot:ATE48_19045"/>
<evidence type="ECO:0000256" key="1">
    <source>
        <dbReference type="ARBA" id="ARBA00022737"/>
    </source>
</evidence>
<name>A0A1B1AMR2_9PROT</name>
<keyword evidence="1" id="KW-0677">Repeat</keyword>
<dbReference type="Gene3D" id="2.60.120.620">
    <property type="entry name" value="q2cbj1_9rhob like domain"/>
    <property type="match status" value="1"/>
</dbReference>
<dbReference type="SMART" id="SM00028">
    <property type="entry name" value="TPR"/>
    <property type="match status" value="3"/>
</dbReference>
<dbReference type="PANTHER" id="PTHR45586:SF14">
    <property type="entry name" value="TETRATRICOPEPTIDE TPR_2 REPEAT PROTEIN"/>
    <property type="match status" value="1"/>
</dbReference>
<dbReference type="EMBL" id="CP013244">
    <property type="protein sequence ID" value="ANP47844.1"/>
    <property type="molecule type" value="Genomic_DNA"/>
</dbReference>
<dbReference type="SUPFAM" id="SSF48452">
    <property type="entry name" value="TPR-like"/>
    <property type="match status" value="1"/>
</dbReference>
<dbReference type="Gene3D" id="1.25.40.10">
    <property type="entry name" value="Tetratricopeptide repeat domain"/>
    <property type="match status" value="2"/>
</dbReference>
<dbReference type="InParanoid" id="A0A1B1AMR2"/>
<dbReference type="Pfam" id="PF13759">
    <property type="entry name" value="2OG-FeII_Oxy_5"/>
    <property type="match status" value="1"/>
</dbReference>
<dbReference type="InterPro" id="IPR051012">
    <property type="entry name" value="CellSynth/LPSAsmb/PSIAsmb"/>
</dbReference>
<sequence length="494" mass="54874">MNAEVQKRAQAQMSAGNFRGAEQIARAALAEAPSAEAFEVLANALRAQDRLEEALDAANQAAARAPHSASAQHGRAFILGKLGRNTEALAIFDQLLQRGVAAPQLHLNRAVALLGLTRDAEAEGALLEAAKRWPQDQALQSMLASVRWMRGAGESFARDYGAAVQRQPDSLHLRIGYSDILRRADQRARAEEVLIEGLHKQPGNGPLQGALGVLLDEMDRTAEGLPLLRAAVADAPHVPFVRGNLICALLRLGRGDEALRELTPLLQAQPLNGDWICYQSMAYRQLGDPRYHELCDYDLMVQPHDLEAPQGFASFADFNAALRESLERLHVLETHPLDQSLRHGSQTTRSLLYVEDPIVQRYLRALEDPIRAYIATMQKPNHPWSGRKTDKFRLSGCWSVKLKPSGYHVNHLHPEGWISSAYYVSLPEVTKFGDSQEGWIKFGEPRWPTPHCTVEKVVQPKEGRLVLFPSYMWHGTIPFSQGERMTAPFDVVPA</sequence>
<dbReference type="RefSeq" id="WP_066774363.1">
    <property type="nucleotide sequence ID" value="NZ_CP013244.1"/>
</dbReference>
<evidence type="ECO:0000256" key="2">
    <source>
        <dbReference type="ARBA" id="ARBA00022803"/>
    </source>
</evidence>
<dbReference type="Pfam" id="PF13432">
    <property type="entry name" value="TPR_16"/>
    <property type="match status" value="2"/>
</dbReference>
<dbReference type="OrthoDB" id="9783136at2"/>
<keyword evidence="2" id="KW-0802">TPR repeat</keyword>
<organism evidence="3 4">
    <name type="scientific">Candidatus Viadribacter manganicus</name>
    <dbReference type="NCBI Taxonomy" id="1759059"/>
    <lineage>
        <taxon>Bacteria</taxon>
        <taxon>Pseudomonadati</taxon>
        <taxon>Pseudomonadota</taxon>
        <taxon>Alphaproteobacteria</taxon>
        <taxon>Hyphomonadales</taxon>
        <taxon>Hyphomonadaceae</taxon>
        <taxon>Candidatus Viadribacter</taxon>
    </lineage>
</organism>
<dbReference type="Proteomes" id="UP000092498">
    <property type="component" value="Chromosome"/>
</dbReference>
<dbReference type="AlphaFoldDB" id="A0A1B1AMR2"/>
<evidence type="ECO:0000313" key="3">
    <source>
        <dbReference type="EMBL" id="ANP47844.1"/>
    </source>
</evidence>
<evidence type="ECO:0000313" key="4">
    <source>
        <dbReference type="Proteomes" id="UP000092498"/>
    </source>
</evidence>
<dbReference type="STRING" id="1759059.ATE48_19045"/>